<evidence type="ECO:0000256" key="1">
    <source>
        <dbReference type="SAM" id="MobiDB-lite"/>
    </source>
</evidence>
<reference evidence="2" key="1">
    <citation type="submission" date="2020-02" db="EMBL/GenBank/DDBJ databases">
        <authorList>
            <person name="Meier V. D."/>
        </authorList>
    </citation>
    <scope>NUCLEOTIDE SEQUENCE</scope>
    <source>
        <strain evidence="2">AVDCRST_MAG84</strain>
    </source>
</reference>
<feature type="compositionally biased region" description="Polar residues" evidence="1">
    <location>
        <begin position="52"/>
        <end position="67"/>
    </location>
</feature>
<dbReference type="NCBIfam" id="NF038039">
    <property type="entry name" value="WGxxGxxG-CTERM"/>
    <property type="match status" value="1"/>
</dbReference>
<dbReference type="EMBL" id="CADCTZ010000461">
    <property type="protein sequence ID" value="CAA9345339.1"/>
    <property type="molecule type" value="Genomic_DNA"/>
</dbReference>
<feature type="region of interest" description="Disordered" evidence="1">
    <location>
        <begin position="50"/>
        <end position="70"/>
    </location>
</feature>
<accession>A0A6J4LY88</accession>
<protein>
    <recommendedName>
        <fullName evidence="3">WGxxGxxG-CTERM domain-containing protein</fullName>
    </recommendedName>
</protein>
<dbReference type="NCBIfam" id="NF041742">
    <property type="entry name" value="WGxxGxxG_fam"/>
    <property type="match status" value="1"/>
</dbReference>
<evidence type="ECO:0000313" key="2">
    <source>
        <dbReference type="EMBL" id="CAA9345339.1"/>
    </source>
</evidence>
<sequence length="115" mass="12485">MPQGRQIDYFEIVTADSWKPSMKVKTSDISKTTAATLIALSLAVLPSAMPASAQTNSAPAQNNTDSNGVVLDRTPLQESKEDNNHWGALGLLGILGLANLFRKDEPKRYRDPMGE</sequence>
<name>A0A6J4LY88_9CYAN</name>
<organism evidence="2">
    <name type="scientific">uncultured Microcoleus sp</name>
    <dbReference type="NCBI Taxonomy" id="259945"/>
    <lineage>
        <taxon>Bacteria</taxon>
        <taxon>Bacillati</taxon>
        <taxon>Cyanobacteriota</taxon>
        <taxon>Cyanophyceae</taxon>
        <taxon>Oscillatoriophycideae</taxon>
        <taxon>Oscillatoriales</taxon>
        <taxon>Microcoleaceae</taxon>
        <taxon>Microcoleus</taxon>
        <taxon>environmental samples</taxon>
    </lineage>
</organism>
<evidence type="ECO:0008006" key="3">
    <source>
        <dbReference type="Google" id="ProtNLM"/>
    </source>
</evidence>
<dbReference type="AlphaFoldDB" id="A0A6J4LY88"/>
<proteinExistence type="predicted"/>
<gene>
    <name evidence="2" type="ORF">AVDCRST_MAG84-2584</name>
</gene>